<organism evidence="3 4">
    <name type="scientific">Ophiobolus disseminans</name>
    <dbReference type="NCBI Taxonomy" id="1469910"/>
    <lineage>
        <taxon>Eukaryota</taxon>
        <taxon>Fungi</taxon>
        <taxon>Dikarya</taxon>
        <taxon>Ascomycota</taxon>
        <taxon>Pezizomycotina</taxon>
        <taxon>Dothideomycetes</taxon>
        <taxon>Pleosporomycetidae</taxon>
        <taxon>Pleosporales</taxon>
        <taxon>Pleosporineae</taxon>
        <taxon>Phaeosphaeriaceae</taxon>
        <taxon>Ophiobolus</taxon>
    </lineage>
</organism>
<evidence type="ECO:0000256" key="1">
    <source>
        <dbReference type="SAM" id="MobiDB-lite"/>
    </source>
</evidence>
<sequence>MEEDSDCTSDLGQRTTFALNVLNIAVVWWLLPILVKLWERQPKSILDGIMYSALQASQPGAAAHYAIRASCNHEERLSLFHNGIKKSGDRANPGSPAKVPWYMVVIHILIDAGFVLYPAVSLMVKRSGCDSRVSIPMLWFYPSVPAAIFGLWITLDAKVLKLGKGWSLFGCYVAILGVGLGISIPTWLTYLDSGNTTGYFMPIFAYFYMSVPGTFFIDSNIRGPLLAFICAAIAVAARNGPVAYSALKADDEDSVKLPVPGWVDQKIFAGFYLAIGVVCSLLSLLYLYTGGMKHHLEHLKKLKVEKLMRERDEKEAEKLMEKTAAAGSDPEARNSEDR</sequence>
<feature type="transmembrane region" description="Helical" evidence="2">
    <location>
        <begin position="17"/>
        <end position="35"/>
    </location>
</feature>
<dbReference type="OrthoDB" id="4225064at2759"/>
<feature type="transmembrane region" description="Helical" evidence="2">
    <location>
        <begin position="99"/>
        <end position="117"/>
    </location>
</feature>
<proteinExistence type="predicted"/>
<keyword evidence="2" id="KW-0472">Membrane</keyword>
<evidence type="ECO:0000313" key="3">
    <source>
        <dbReference type="EMBL" id="KAF2822131.1"/>
    </source>
</evidence>
<feature type="transmembrane region" description="Helical" evidence="2">
    <location>
        <begin position="167"/>
        <end position="187"/>
    </location>
</feature>
<name>A0A6A6ZLZ0_9PLEO</name>
<evidence type="ECO:0000313" key="4">
    <source>
        <dbReference type="Proteomes" id="UP000799424"/>
    </source>
</evidence>
<gene>
    <name evidence="3" type="ORF">CC86DRAFT_385835</name>
</gene>
<dbReference type="AlphaFoldDB" id="A0A6A6ZLZ0"/>
<dbReference type="Proteomes" id="UP000799424">
    <property type="component" value="Unassembled WGS sequence"/>
</dbReference>
<feature type="transmembrane region" description="Helical" evidence="2">
    <location>
        <begin position="267"/>
        <end position="288"/>
    </location>
</feature>
<accession>A0A6A6ZLZ0</accession>
<keyword evidence="4" id="KW-1185">Reference proteome</keyword>
<reference evidence="3" key="1">
    <citation type="journal article" date="2020" name="Stud. Mycol.">
        <title>101 Dothideomycetes genomes: a test case for predicting lifestyles and emergence of pathogens.</title>
        <authorList>
            <person name="Haridas S."/>
            <person name="Albert R."/>
            <person name="Binder M."/>
            <person name="Bloem J."/>
            <person name="Labutti K."/>
            <person name="Salamov A."/>
            <person name="Andreopoulos B."/>
            <person name="Baker S."/>
            <person name="Barry K."/>
            <person name="Bills G."/>
            <person name="Bluhm B."/>
            <person name="Cannon C."/>
            <person name="Castanera R."/>
            <person name="Culley D."/>
            <person name="Daum C."/>
            <person name="Ezra D."/>
            <person name="Gonzalez J."/>
            <person name="Henrissat B."/>
            <person name="Kuo A."/>
            <person name="Liang C."/>
            <person name="Lipzen A."/>
            <person name="Lutzoni F."/>
            <person name="Magnuson J."/>
            <person name="Mondo S."/>
            <person name="Nolan M."/>
            <person name="Ohm R."/>
            <person name="Pangilinan J."/>
            <person name="Park H.-J."/>
            <person name="Ramirez L."/>
            <person name="Alfaro M."/>
            <person name="Sun H."/>
            <person name="Tritt A."/>
            <person name="Yoshinaga Y."/>
            <person name="Zwiers L.-H."/>
            <person name="Turgeon B."/>
            <person name="Goodwin S."/>
            <person name="Spatafora J."/>
            <person name="Crous P."/>
            <person name="Grigoriev I."/>
        </authorList>
    </citation>
    <scope>NUCLEOTIDE SEQUENCE</scope>
    <source>
        <strain evidence="3">CBS 113818</strain>
    </source>
</reference>
<dbReference type="EMBL" id="MU006235">
    <property type="protein sequence ID" value="KAF2822131.1"/>
    <property type="molecule type" value="Genomic_DNA"/>
</dbReference>
<protein>
    <submittedName>
        <fullName evidence="3">Uncharacterized protein</fullName>
    </submittedName>
</protein>
<feature type="transmembrane region" description="Helical" evidence="2">
    <location>
        <begin position="137"/>
        <end position="155"/>
    </location>
</feature>
<keyword evidence="2" id="KW-1133">Transmembrane helix</keyword>
<keyword evidence="2" id="KW-0812">Transmembrane</keyword>
<feature type="transmembrane region" description="Helical" evidence="2">
    <location>
        <begin position="199"/>
        <end position="218"/>
    </location>
</feature>
<evidence type="ECO:0000256" key="2">
    <source>
        <dbReference type="SAM" id="Phobius"/>
    </source>
</evidence>
<feature type="transmembrane region" description="Helical" evidence="2">
    <location>
        <begin position="225"/>
        <end position="247"/>
    </location>
</feature>
<feature type="region of interest" description="Disordered" evidence="1">
    <location>
        <begin position="318"/>
        <end position="338"/>
    </location>
</feature>